<evidence type="ECO:0000313" key="1">
    <source>
        <dbReference type="EMBL" id="OAZ72253.1"/>
    </source>
</evidence>
<evidence type="ECO:0000313" key="2">
    <source>
        <dbReference type="Proteomes" id="UP000093796"/>
    </source>
</evidence>
<dbReference type="AlphaFoldDB" id="A0A1A0DAE3"/>
<dbReference type="Proteomes" id="UP000093796">
    <property type="component" value="Unassembled WGS sequence"/>
</dbReference>
<protein>
    <submittedName>
        <fullName evidence="1">Uncharacterized protein</fullName>
    </submittedName>
</protein>
<dbReference type="EMBL" id="LYUD01000101">
    <property type="protein sequence ID" value="OAZ72253.1"/>
    <property type="molecule type" value="Genomic_DNA"/>
</dbReference>
<sequence length="82" mass="9679">MGETLPDLMTTKDVLTRLLEHLEYNGGPTHRRWGKKFVFFPDDYQRLIESMKYPSNSSRSPTRKIFLSRGRVGVSEYWKVRA</sequence>
<dbReference type="PATRIC" id="fig|438.15.peg.1922"/>
<proteinExistence type="predicted"/>
<comment type="caution">
    <text evidence="1">The sequence shown here is derived from an EMBL/GenBank/DDBJ whole genome shotgun (WGS) entry which is preliminary data.</text>
</comment>
<name>A0A1A0DAE3_ACEPA</name>
<gene>
    <name evidence="1" type="ORF">SRCM100623_01723</name>
</gene>
<organism evidence="1 2">
    <name type="scientific">Acetobacter pasteurianus</name>
    <name type="common">Acetobacter turbidans</name>
    <dbReference type="NCBI Taxonomy" id="438"/>
    <lineage>
        <taxon>Bacteria</taxon>
        <taxon>Pseudomonadati</taxon>
        <taxon>Pseudomonadota</taxon>
        <taxon>Alphaproteobacteria</taxon>
        <taxon>Acetobacterales</taxon>
        <taxon>Acetobacteraceae</taxon>
        <taxon>Acetobacter</taxon>
    </lineage>
</organism>
<reference evidence="1 2" key="1">
    <citation type="submission" date="2016-05" db="EMBL/GenBank/DDBJ databases">
        <title>Genome sequencing of Acetobacter pasteurianus strain SRCM100623.</title>
        <authorList>
            <person name="Song Y.R."/>
        </authorList>
    </citation>
    <scope>NUCLEOTIDE SEQUENCE [LARGE SCALE GENOMIC DNA]</scope>
    <source>
        <strain evidence="1 2">SRCM100623</strain>
    </source>
</reference>
<accession>A0A1A0DAE3</accession>